<keyword evidence="3" id="KW-1185">Reference proteome</keyword>
<accession>A0A0K1LM69</accession>
<reference evidence="2 3" key="1">
    <citation type="journal article" date="2016" name="Genome Announc.">
        <title>Complete Genome Sequences of Five Bacteriophages That Infect Rhodobacter capsulatus.</title>
        <authorList>
            <person name="Bollivar D.W."/>
            <person name="Bernardoni B."/>
            <person name="Bockman M.R."/>
            <person name="Miller B.M."/>
            <person name="Russell D.A."/>
            <person name="Delesalle V.A."/>
            <person name="Krukonis G.P."/>
            <person name="Hatfull G.F."/>
            <person name="Cross M.R."/>
            <person name="Szewczyk M.M."/>
            <person name="Eppurath A."/>
        </authorList>
    </citation>
    <scope>NUCLEOTIDE SEQUENCE [LARGE SCALE GENOMIC DNA]</scope>
</reference>
<organism evidence="2 3">
    <name type="scientific">Rhodobacter phage RcCronus</name>
    <dbReference type="NCBI Taxonomy" id="1662333"/>
    <lineage>
        <taxon>Viruses</taxon>
        <taxon>Duplodnaviria</taxon>
        <taxon>Heunggongvirae</taxon>
        <taxon>Uroviricota</taxon>
        <taxon>Caudoviricetes</taxon>
        <taxon>Cronusvirus</taxon>
        <taxon>Cronusvirus cronus</taxon>
    </lineage>
</organism>
<sequence length="224" mass="23749">MIGCYHPRNGSGQATAPRHPQATEDKMTLLHGDFYKKNIELIGTPDAARATVAADRVLRSAVLDNAALNRVNAEPAKSVPAALDGPVRPVNDPVRHPSALVLVVRAFSGTETKLQALCAVEGLTFWGEAIAQVIEFCAENQDLADLDSLKARAPQALLRNVGGARDSGVRSFGSTLTPLSPDAMAFVEAVARRERVGRAVAATLILHRNIALALAAFTADRGRA</sequence>
<evidence type="ECO:0000256" key="1">
    <source>
        <dbReference type="SAM" id="MobiDB-lite"/>
    </source>
</evidence>
<evidence type="ECO:0000313" key="3">
    <source>
        <dbReference type="Proteomes" id="UP000229633"/>
    </source>
</evidence>
<dbReference type="EMBL" id="KR935217">
    <property type="protein sequence ID" value="AKU43323.1"/>
    <property type="molecule type" value="Genomic_DNA"/>
</dbReference>
<gene>
    <name evidence="2" type="ORF">RCCRONUS_34</name>
</gene>
<dbReference type="Proteomes" id="UP000229633">
    <property type="component" value="Segment"/>
</dbReference>
<name>A0A0K1LM69_9CAUD</name>
<evidence type="ECO:0000313" key="2">
    <source>
        <dbReference type="EMBL" id="AKU43323.1"/>
    </source>
</evidence>
<proteinExistence type="predicted"/>
<protein>
    <submittedName>
        <fullName evidence="2">Uncharacterized protein</fullName>
    </submittedName>
</protein>
<feature type="region of interest" description="Disordered" evidence="1">
    <location>
        <begin position="1"/>
        <end position="21"/>
    </location>
</feature>